<dbReference type="RefSeq" id="WP_083111337.1">
    <property type="nucleotide sequence ID" value="NZ_JACKTS010000014.1"/>
</dbReference>
<evidence type="ECO:0008006" key="6">
    <source>
        <dbReference type="Google" id="ProtNLM"/>
    </source>
</evidence>
<dbReference type="FunFam" id="1.20.1260.20:FF:000001">
    <property type="entry name" value="PPE family protein PPE41"/>
    <property type="match status" value="1"/>
</dbReference>
<dbReference type="EMBL" id="MVHE01000002">
    <property type="protein sequence ID" value="ORA25843.1"/>
    <property type="molecule type" value="Genomic_DNA"/>
</dbReference>
<dbReference type="PANTHER" id="PTHR46766">
    <property type="entry name" value="GLUTAMINE-RICH PROTEIN 2"/>
    <property type="match status" value="1"/>
</dbReference>
<proteinExistence type="inferred from homology"/>
<name>A0A1X0A745_MYCAN</name>
<keyword evidence="5" id="KW-1185">Reference proteome</keyword>
<accession>A0A1X0A745</accession>
<dbReference type="Gene3D" id="1.20.1260.20">
    <property type="entry name" value="PPE superfamily"/>
    <property type="match status" value="1"/>
</dbReference>
<organism evidence="4 5">
    <name type="scientific">Mycobacterium angelicum</name>
    <dbReference type="NCBI Taxonomy" id="470074"/>
    <lineage>
        <taxon>Bacteria</taxon>
        <taxon>Bacillati</taxon>
        <taxon>Actinomycetota</taxon>
        <taxon>Actinomycetes</taxon>
        <taxon>Mycobacteriales</taxon>
        <taxon>Mycobacteriaceae</taxon>
        <taxon>Mycobacterium</taxon>
    </lineage>
</organism>
<dbReference type="InterPro" id="IPR000030">
    <property type="entry name" value="PPE_dom"/>
</dbReference>
<dbReference type="InterPro" id="IPR038332">
    <property type="entry name" value="PPE_sf"/>
</dbReference>
<dbReference type="PANTHER" id="PTHR46766:SF1">
    <property type="entry name" value="GLUTAMINE-RICH PROTEIN 2"/>
    <property type="match status" value="1"/>
</dbReference>
<protein>
    <recommendedName>
        <fullName evidence="6">PPE family protein</fullName>
    </recommendedName>
</protein>
<dbReference type="AlphaFoldDB" id="A0A1X0A745"/>
<evidence type="ECO:0000256" key="1">
    <source>
        <dbReference type="ARBA" id="ARBA00010652"/>
    </source>
</evidence>
<evidence type="ECO:0000259" key="3">
    <source>
        <dbReference type="Pfam" id="PF12484"/>
    </source>
</evidence>
<evidence type="ECO:0000313" key="5">
    <source>
        <dbReference type="Proteomes" id="UP000192284"/>
    </source>
</evidence>
<dbReference type="Pfam" id="PF12484">
    <property type="entry name" value="PPE-SVP"/>
    <property type="match status" value="1"/>
</dbReference>
<sequence>MDFGALPPEINSALMYAGPGSGPMTAAASAWNGLAAELNSTAMAYDTVITGLSSEEWIGPASASMAEAVSPYVGWMSATAGQAEQAAAQATNAAAAYEAAYAAIVPPELVALNRAELAQLLTTNVFGQNTNAIAALEAQYGEMWAQDAAVMYQYAASSTTATKITPFAAPPQTTSPAAAAVQSGAVTSAVGNAAGSAQQSLLSLVNGLQAQLAGLTSPGNIALLGLTPTSETLTGAVFAPNSVMGSILTGIGGNSTVNPAWLITAFRNFAGPIYNIEGLPYFSTGMANTLLSLSKGLAPAAASAGGAAAAKGLAGLGGLFGGGGVGGVAAGMGQAASIGKLSVPAAIAGLGPSIGHAAPLPVSTVSAAPDAGVGNLLGGMPLAGAGAGAAGSGPRYGFRPTVMARPPFAG</sequence>
<feature type="domain" description="PPE family C-terminal" evidence="3">
    <location>
        <begin position="329"/>
        <end position="406"/>
    </location>
</feature>
<evidence type="ECO:0000313" key="4">
    <source>
        <dbReference type="EMBL" id="ORA25843.1"/>
    </source>
</evidence>
<dbReference type="InterPro" id="IPR022171">
    <property type="entry name" value="PPE_C"/>
</dbReference>
<dbReference type="Proteomes" id="UP000192284">
    <property type="component" value="Unassembled WGS sequence"/>
</dbReference>
<dbReference type="Pfam" id="PF00823">
    <property type="entry name" value="PPE"/>
    <property type="match status" value="1"/>
</dbReference>
<gene>
    <name evidence="4" type="ORF">BST12_02065</name>
</gene>
<comment type="caution">
    <text evidence="4">The sequence shown here is derived from an EMBL/GenBank/DDBJ whole genome shotgun (WGS) entry which is preliminary data.</text>
</comment>
<evidence type="ECO:0000259" key="2">
    <source>
        <dbReference type="Pfam" id="PF00823"/>
    </source>
</evidence>
<feature type="domain" description="PPE" evidence="2">
    <location>
        <begin position="2"/>
        <end position="164"/>
    </location>
</feature>
<dbReference type="SUPFAM" id="SSF140459">
    <property type="entry name" value="PE/PPE dimer-like"/>
    <property type="match status" value="1"/>
</dbReference>
<comment type="similarity">
    <text evidence="1">Belongs to the mycobacterial PPE family.</text>
</comment>
<dbReference type="GO" id="GO:0052572">
    <property type="term" value="P:response to host immune response"/>
    <property type="evidence" value="ECO:0007669"/>
    <property type="project" value="TreeGrafter"/>
</dbReference>
<dbReference type="OrthoDB" id="4727494at2"/>
<reference evidence="4 5" key="1">
    <citation type="submission" date="2017-02" db="EMBL/GenBank/DDBJ databases">
        <title>The new phylogeny of genus Mycobacterium.</title>
        <authorList>
            <person name="Tortoli E."/>
            <person name="Trovato A."/>
            <person name="Cirillo D.M."/>
        </authorList>
    </citation>
    <scope>NUCLEOTIDE SEQUENCE [LARGE SCALE GENOMIC DNA]</scope>
    <source>
        <strain evidence="4 5">DSM 45057</strain>
    </source>
</reference>